<keyword evidence="7" id="KW-1185">Reference proteome</keyword>
<evidence type="ECO:0000313" key="6">
    <source>
        <dbReference type="EMBL" id="MRD46947.1"/>
    </source>
</evidence>
<feature type="domain" description="DUF6531" evidence="4">
    <location>
        <begin position="284"/>
        <end position="356"/>
    </location>
</feature>
<dbReference type="EMBL" id="WJBU01000005">
    <property type="protein sequence ID" value="MRD46947.1"/>
    <property type="molecule type" value="Genomic_DNA"/>
</dbReference>
<dbReference type="NCBIfam" id="TIGR01643">
    <property type="entry name" value="YD_repeat_2x"/>
    <property type="match status" value="10"/>
</dbReference>
<dbReference type="Pfam" id="PF20148">
    <property type="entry name" value="DUF6531"/>
    <property type="match status" value="1"/>
</dbReference>
<protein>
    <recommendedName>
        <fullName evidence="8">RHS repeat-associated core domain-containing protein</fullName>
    </recommendedName>
</protein>
<comment type="caution">
    <text evidence="6">The sequence shown here is derived from an EMBL/GenBank/DDBJ whole genome shotgun (WGS) entry which is preliminary data.</text>
</comment>
<name>A0A844B620_9BURK</name>
<evidence type="ECO:0000256" key="1">
    <source>
        <dbReference type="ARBA" id="ARBA00022737"/>
    </source>
</evidence>
<dbReference type="NCBIfam" id="TIGR03696">
    <property type="entry name" value="Rhs_assc_core"/>
    <property type="match status" value="1"/>
</dbReference>
<evidence type="ECO:0000259" key="4">
    <source>
        <dbReference type="Pfam" id="PF20148"/>
    </source>
</evidence>
<dbReference type="PANTHER" id="PTHR32305">
    <property type="match status" value="1"/>
</dbReference>
<keyword evidence="1" id="KW-0677">Repeat</keyword>
<dbReference type="RefSeq" id="WP_153584267.1">
    <property type="nucleotide sequence ID" value="NZ_WJBU01000005.1"/>
</dbReference>
<gene>
    <name evidence="6" type="ORF">GHT07_06640</name>
</gene>
<dbReference type="InterPro" id="IPR006530">
    <property type="entry name" value="YD"/>
</dbReference>
<dbReference type="InterPro" id="IPR050708">
    <property type="entry name" value="T6SS_VgrG/RHS"/>
</dbReference>
<dbReference type="Proteomes" id="UP000487350">
    <property type="component" value="Unassembled WGS sequence"/>
</dbReference>
<feature type="signal peptide" evidence="3">
    <location>
        <begin position="1"/>
        <end position="29"/>
    </location>
</feature>
<evidence type="ECO:0000259" key="5">
    <source>
        <dbReference type="Pfam" id="PF25023"/>
    </source>
</evidence>
<dbReference type="PANTHER" id="PTHR32305:SF15">
    <property type="entry name" value="PROTEIN RHSA-RELATED"/>
    <property type="match status" value="1"/>
</dbReference>
<accession>A0A844B620</accession>
<reference evidence="6 7" key="1">
    <citation type="submission" date="2019-11" db="EMBL/GenBank/DDBJ databases">
        <title>Caenimonas koreensis gen. nov., sp. nov., isolated from activated sludge.</title>
        <authorList>
            <person name="Seung H.R."/>
        </authorList>
    </citation>
    <scope>NUCLEOTIDE SEQUENCE [LARGE SCALE GENOMIC DNA]</scope>
    <source>
        <strain evidence="6 7">EMB320</strain>
    </source>
</reference>
<sequence length="1666" mass="178885">MKKTVSVAVATALRCVIALVFVVSGIAPAQQPMQFGGPAPAPMCYVQADQIWGGPECSPPMIVQGAYAAIQEACKRFARSHSLHLGGAHTWSCVAGSEVTSCEFSNPTIRPDYVGGVGANVLLDFAALDVQPSGNPLVRQPWGTSIYGPGCDCAGGSLIKADATCACPVGQSWNEQTQRCEVAPYRIELIGASSTKALIAGPVLAQTAKVTSNGAPVSGRSVTVTITGGATATGTTNGAGEFNFTYVPPYKATTDTLTGTCDGCASPATKQIIVQSCDLCGGVGNPIQPATGEKLQDESDWLDSGAHPLSLVRHYRSLYNTDAGMGPMWSHDYAATAFKGDADSHIRFGDGRKVLFKRAATGGWVADNYKDTLAEDAAGLTYTRASDESRWRFDTAGKLLSITQRNGWTMSMAYAADRLQSVTNAFGRRLQFAYSAQGKLVGVTAPDGQQISYGYDSMGRLVTATFAGNVTRSYQYNDTRWPWALTGIVDETNTTYATFSYDDTGRAVSTQHAGAAGSFSVTYSGGTTAVGTLTTGAVNSNLFQSSAQVNDPLGNPRTYTWHGGDGQIRLAGTNGSFDGNRTASTGFGPLHLPQSETDFTGVQTTYTWDTARVLNLSTTRAAGRPEAQTRTTQWHPTFRLPTLITEAGRTTAYEYDAQGNTLSETVTDTASGASRTTRWSYTSNGLVATMTDANGGVWRYGYDSVGNQRSVKNPAGHETTYTHDGAGRVLSQTEPSGLVTTYVYDARGRMTSVMQGGETTSYQYNALGLLTNVQLPNGYSQSYQYDAAQRLRTIADNLGATIQYELDAAGNRVSERVLDANGNLALQTGKLIDSFNRVRALTGAQGQTTQLGYNANGEPVSVTDPLQQTTAQSLDGLSRPVRTTMPDSASVTTDWNALDQLTQVTDPKGVKTGYEQNALGDVKRQTSADGGNVTYEHDAAGNVIASTDAKGIRTVITRDALGRPTEIRYGSEPAQQFEWDSNKTGYLASISDKTGSLVFVRDAQGRITSKTSTVQDNPTTPSSYTVTYSYAAGELAGMTYPSGLAVSYQRTAGRITGVTVREPGTARKPKPTIPFISSLTHNALDQPQSWTWSTGDTAARAFDTDGRMTATEFSSYGYDAAGRITSITQELWAQRTTTLELYRTPLTWTVGYDNRDRLTSFTRAGASTNYTYDANSNRLTSIDKTTSDTDIDGQFTEQDAASTTSQVSLMDGDSNRLLGFTQTLTTMSNGKVKSVVTAPVNYIVNANGSMTSDGLREFDYDAANRLAKVTVSKDGEAARVVYLTNAMGQRVFKSVPQAEQTLPNETTLDAGFIAWLKKSFGWLFTTPTTTGAGLGTAYVYGDGPIPAWAMLGEYDNGSAVGKGRTEYIWLPTQDGQALPVGMYRNGKFYAVHADHLGTPRLITDEANKPVWQWPYSAFGNNTPTGVLQATPNPKQAITNQPVLLKASKPIEMNLRFPGQYFDAETGLFYNWNRYYSDKGGRYIQSDPTGLDGGINTYGYVAASPLSLSDPMGLQAVPTPWGPMPLPPPMPNTGAGGGRGGYDPKTDTYTPSGNTSNTDNCCSSYTDVYDVGRDTPKHGSTQIGNRGAEPSNPELALQNAIGTGDWKLGYDGLTGQIVMFRRQRTDERKCVKYWHGYVVYQRELTAEQWRAGRDAGFPKWPRKPGAK</sequence>
<feature type="chain" id="PRO_5032270832" description="RHS repeat-associated core domain-containing protein" evidence="3">
    <location>
        <begin position="30"/>
        <end position="1666"/>
    </location>
</feature>
<dbReference type="InterPro" id="IPR031325">
    <property type="entry name" value="RHS_repeat"/>
</dbReference>
<dbReference type="Gene3D" id="2.180.10.10">
    <property type="entry name" value="RHS repeat-associated core"/>
    <property type="match status" value="4"/>
</dbReference>
<dbReference type="InterPro" id="IPR045351">
    <property type="entry name" value="DUF6531"/>
</dbReference>
<evidence type="ECO:0008006" key="8">
    <source>
        <dbReference type="Google" id="ProtNLM"/>
    </source>
</evidence>
<organism evidence="6 7">
    <name type="scientific">Caenimonas koreensis DSM 17982</name>
    <dbReference type="NCBI Taxonomy" id="1121255"/>
    <lineage>
        <taxon>Bacteria</taxon>
        <taxon>Pseudomonadati</taxon>
        <taxon>Pseudomonadota</taxon>
        <taxon>Betaproteobacteria</taxon>
        <taxon>Burkholderiales</taxon>
        <taxon>Comamonadaceae</taxon>
        <taxon>Caenimonas</taxon>
    </lineage>
</organism>
<feature type="region of interest" description="Disordered" evidence="2">
    <location>
        <begin position="1529"/>
        <end position="1554"/>
    </location>
</feature>
<dbReference type="Pfam" id="PF05593">
    <property type="entry name" value="RHS_repeat"/>
    <property type="match status" value="3"/>
</dbReference>
<evidence type="ECO:0000256" key="3">
    <source>
        <dbReference type="SAM" id="SignalP"/>
    </source>
</evidence>
<dbReference type="InterPro" id="IPR022385">
    <property type="entry name" value="Rhs_assc_core"/>
</dbReference>
<dbReference type="Pfam" id="PF25023">
    <property type="entry name" value="TEN_YD-shell"/>
    <property type="match status" value="1"/>
</dbReference>
<dbReference type="OrthoDB" id="8552614at2"/>
<evidence type="ECO:0000313" key="7">
    <source>
        <dbReference type="Proteomes" id="UP000487350"/>
    </source>
</evidence>
<dbReference type="InterPro" id="IPR056823">
    <property type="entry name" value="TEN-like_YD-shell"/>
</dbReference>
<feature type="domain" description="Teneurin-like YD-shell" evidence="5">
    <location>
        <begin position="653"/>
        <end position="804"/>
    </location>
</feature>
<proteinExistence type="predicted"/>
<keyword evidence="3" id="KW-0732">Signal</keyword>
<evidence type="ECO:0000256" key="2">
    <source>
        <dbReference type="SAM" id="MobiDB-lite"/>
    </source>
</evidence>